<comment type="similarity">
    <text evidence="1 6">Belongs to the insulin family.</text>
</comment>
<evidence type="ECO:0000256" key="1">
    <source>
        <dbReference type="ARBA" id="ARBA00009034"/>
    </source>
</evidence>
<dbReference type="Gene3D" id="1.10.100.10">
    <property type="entry name" value="Insulin-like"/>
    <property type="match status" value="1"/>
</dbReference>
<name>A0A8S1E6T2_9INSE</name>
<dbReference type="OrthoDB" id="6330326at2759"/>
<evidence type="ECO:0000259" key="8">
    <source>
        <dbReference type="SMART" id="SM00078"/>
    </source>
</evidence>
<organism evidence="9 10">
    <name type="scientific">Cloeon dipterum</name>
    <dbReference type="NCBI Taxonomy" id="197152"/>
    <lineage>
        <taxon>Eukaryota</taxon>
        <taxon>Metazoa</taxon>
        <taxon>Ecdysozoa</taxon>
        <taxon>Arthropoda</taxon>
        <taxon>Hexapoda</taxon>
        <taxon>Insecta</taxon>
        <taxon>Pterygota</taxon>
        <taxon>Palaeoptera</taxon>
        <taxon>Ephemeroptera</taxon>
        <taxon>Pisciforma</taxon>
        <taxon>Baetidae</taxon>
        <taxon>Cloeon</taxon>
    </lineage>
</organism>
<evidence type="ECO:0000256" key="3">
    <source>
        <dbReference type="ARBA" id="ARBA00022685"/>
    </source>
</evidence>
<sequence>MWISMVRALAAVALCTQLVPEGSEALPAGVQDFENYNSYPPSLDGNSRRRRDLFQIENKRGATKYCGKHLANALHLVCDGVYFVPEWNKKSLPDTQDYWQDESNYPFRSRASASQLIPSNRRVRRKPRGIVDECCLKSCSIQEMKSYCGPQN</sequence>
<evidence type="ECO:0000313" key="10">
    <source>
        <dbReference type="Proteomes" id="UP000494165"/>
    </source>
</evidence>
<dbReference type="SUPFAM" id="SSF56994">
    <property type="entry name" value="Insulin-like"/>
    <property type="match status" value="1"/>
</dbReference>
<evidence type="ECO:0000256" key="6">
    <source>
        <dbReference type="RuleBase" id="RU000406"/>
    </source>
</evidence>
<evidence type="ECO:0000256" key="2">
    <source>
        <dbReference type="ARBA" id="ARBA00011207"/>
    </source>
</evidence>
<evidence type="ECO:0000313" key="9">
    <source>
        <dbReference type="EMBL" id="CAB3388417.1"/>
    </source>
</evidence>
<evidence type="ECO:0000256" key="4">
    <source>
        <dbReference type="ARBA" id="ARBA00022729"/>
    </source>
</evidence>
<keyword evidence="4 7" id="KW-0732">Signal</keyword>
<dbReference type="PRINTS" id="PR00276">
    <property type="entry name" value="INSULINFAMLY"/>
</dbReference>
<dbReference type="EMBL" id="CADEPI010000777">
    <property type="protein sequence ID" value="CAB3388417.1"/>
    <property type="molecule type" value="Genomic_DNA"/>
</dbReference>
<feature type="signal peptide" evidence="7">
    <location>
        <begin position="1"/>
        <end position="25"/>
    </location>
</feature>
<comment type="caution">
    <text evidence="9">The sequence shown here is derived from an EMBL/GenBank/DDBJ whole genome shotgun (WGS) entry which is preliminary data.</text>
</comment>
<keyword evidence="10" id="KW-1185">Reference proteome</keyword>
<gene>
    <name evidence="9" type="ORF">CLODIP_2_CD14217</name>
</gene>
<dbReference type="PROSITE" id="PS00262">
    <property type="entry name" value="INSULIN"/>
    <property type="match status" value="1"/>
</dbReference>
<dbReference type="InterPro" id="IPR016179">
    <property type="entry name" value="Insulin-like"/>
</dbReference>
<dbReference type="PANTHER" id="PTHR13647:SF4">
    <property type="entry name" value="INSULIN-LIKE PEPTIDE 1-RELATED"/>
    <property type="match status" value="1"/>
</dbReference>
<dbReference type="AlphaFoldDB" id="A0A8S1E6T2"/>
<feature type="chain" id="PRO_5035828794" description="Insulin-like domain-containing protein" evidence="7">
    <location>
        <begin position="26"/>
        <end position="152"/>
    </location>
</feature>
<dbReference type="Pfam" id="PF00049">
    <property type="entry name" value="Insulin"/>
    <property type="match status" value="1"/>
</dbReference>
<feature type="domain" description="Insulin-like" evidence="8">
    <location>
        <begin position="63"/>
        <end position="148"/>
    </location>
</feature>
<dbReference type="GO" id="GO:0005576">
    <property type="term" value="C:extracellular region"/>
    <property type="evidence" value="ECO:0007669"/>
    <property type="project" value="UniProtKB-SubCell"/>
</dbReference>
<dbReference type="InterPro" id="IPR022352">
    <property type="entry name" value="Ins/IGF/rlx"/>
</dbReference>
<dbReference type="InterPro" id="IPR036438">
    <property type="entry name" value="Insulin-like_sf"/>
</dbReference>
<dbReference type="InterPro" id="IPR022353">
    <property type="entry name" value="Insulin_CS"/>
</dbReference>
<accession>A0A8S1E6T2</accession>
<dbReference type="SMART" id="SM00078">
    <property type="entry name" value="IlGF"/>
    <property type="match status" value="1"/>
</dbReference>
<keyword evidence="5" id="KW-1015">Disulfide bond</keyword>
<proteinExistence type="inferred from homology"/>
<evidence type="ECO:0000256" key="5">
    <source>
        <dbReference type="ARBA" id="ARBA00023157"/>
    </source>
</evidence>
<reference evidence="9 10" key="1">
    <citation type="submission" date="2020-04" db="EMBL/GenBank/DDBJ databases">
        <authorList>
            <person name="Alioto T."/>
            <person name="Alioto T."/>
            <person name="Gomez Garrido J."/>
        </authorList>
    </citation>
    <scope>NUCLEOTIDE SEQUENCE [LARGE SCALE GENOMIC DNA]</scope>
</reference>
<protein>
    <recommendedName>
        <fullName evidence="8">Insulin-like domain-containing protein</fullName>
    </recommendedName>
</protein>
<keyword evidence="6" id="KW-0964">Secreted</keyword>
<evidence type="ECO:0000256" key="7">
    <source>
        <dbReference type="SAM" id="SignalP"/>
    </source>
</evidence>
<keyword evidence="3" id="KW-0165">Cleavage on pair of basic residues</keyword>
<dbReference type="GO" id="GO:0005179">
    <property type="term" value="F:hormone activity"/>
    <property type="evidence" value="ECO:0007669"/>
    <property type="project" value="InterPro"/>
</dbReference>
<comment type="subunit">
    <text evidence="2">Heterodimer of a B chain and an A chain linked by two disulfide bonds.</text>
</comment>
<comment type="subcellular location">
    <subcellularLocation>
        <location evidence="6">Secreted</location>
    </subcellularLocation>
</comment>
<dbReference type="Proteomes" id="UP000494165">
    <property type="component" value="Unassembled WGS sequence"/>
</dbReference>
<dbReference type="PANTHER" id="PTHR13647">
    <property type="entry name" value="INSULIN-LIKE PEPTIDE 2-RELATED"/>
    <property type="match status" value="1"/>
</dbReference>